<dbReference type="GO" id="GO:0005743">
    <property type="term" value="C:mitochondrial inner membrane"/>
    <property type="evidence" value="ECO:0007669"/>
    <property type="project" value="UniProtKB-SubCell"/>
</dbReference>
<evidence type="ECO:0000256" key="16">
    <source>
        <dbReference type="SAM" id="MobiDB-lite"/>
    </source>
</evidence>
<protein>
    <recommendedName>
        <fullName evidence="5">NADH dehydrogenase [ubiquinone] 1 beta subcomplex subunit 9</fullName>
    </recommendedName>
    <alternativeName>
        <fullName evidence="14">Complex I-B22</fullName>
    </alternativeName>
    <alternativeName>
        <fullName evidence="15">NADH-ubiquinone oxidoreductase B22 subunit</fullName>
    </alternativeName>
</protein>
<evidence type="ECO:0000313" key="19">
    <source>
        <dbReference type="Proteomes" id="UP000198372"/>
    </source>
</evidence>
<dbReference type="InterPro" id="IPR033034">
    <property type="entry name" value="NDUFB9"/>
</dbReference>
<comment type="subcellular location">
    <subcellularLocation>
        <location evidence="2">Mitochondrion inner membrane</location>
        <topology evidence="2">Peripheral membrane protein</topology>
        <orientation evidence="2">Matrix side</orientation>
    </subcellularLocation>
</comment>
<evidence type="ECO:0000256" key="11">
    <source>
        <dbReference type="ARBA" id="ARBA00022990"/>
    </source>
</evidence>
<evidence type="ECO:0000256" key="12">
    <source>
        <dbReference type="ARBA" id="ARBA00023128"/>
    </source>
</evidence>
<dbReference type="EMBL" id="FMSP01000008">
    <property type="protein sequence ID" value="SCV72178.1"/>
    <property type="molecule type" value="Genomic_DNA"/>
</dbReference>
<reference evidence="19" key="1">
    <citation type="submission" date="2016-09" db="EMBL/GenBank/DDBJ databases">
        <authorList>
            <person name="Jeantristanb JTB J.-T."/>
            <person name="Ricardo R."/>
        </authorList>
    </citation>
    <scope>NUCLEOTIDE SEQUENCE [LARGE SCALE GENOMIC DNA]</scope>
</reference>
<evidence type="ECO:0000256" key="9">
    <source>
        <dbReference type="ARBA" id="ARBA00022792"/>
    </source>
</evidence>
<evidence type="ECO:0000313" key="18">
    <source>
        <dbReference type="EMBL" id="SCV72178.1"/>
    </source>
</evidence>
<feature type="domain" description="Complex 1 LYR protein" evidence="17">
    <location>
        <begin position="21"/>
        <end position="77"/>
    </location>
</feature>
<dbReference type="CDD" id="cd20263">
    <property type="entry name" value="Complex1_LYR_NDUFB9_LYRM3"/>
    <property type="match status" value="1"/>
</dbReference>
<proteinExistence type="inferred from homology"/>
<keyword evidence="9" id="KW-0999">Mitochondrion inner membrane</keyword>
<dbReference type="Proteomes" id="UP000198372">
    <property type="component" value="Unassembled WGS sequence"/>
</dbReference>
<dbReference type="GO" id="GO:0006120">
    <property type="term" value="P:mitochondrial electron transport, NADH to ubiquinone"/>
    <property type="evidence" value="ECO:0007669"/>
    <property type="project" value="InterPro"/>
</dbReference>
<dbReference type="PANTHER" id="PTHR12868:SF0">
    <property type="entry name" value="NADH DEHYDROGENASE [UBIQUINONE] 1 BETA SUBCOMPLEX SUBUNIT 9"/>
    <property type="match status" value="1"/>
</dbReference>
<dbReference type="InterPro" id="IPR045292">
    <property type="entry name" value="Complex1_LYR_NDUFB9_LYRM3"/>
</dbReference>
<keyword evidence="19" id="KW-1185">Reference proteome</keyword>
<keyword evidence="8" id="KW-0679">Respiratory chain</keyword>
<evidence type="ECO:0000256" key="2">
    <source>
        <dbReference type="ARBA" id="ARBA00004443"/>
    </source>
</evidence>
<name>A0A238FLV5_9BASI</name>
<sequence length="121" mass="14237">MPPSATAQAVAPFSQAHRRYVAHLYRRALKGALDWYVRRDLWREKAIEIRVQFERNRNVRDPRAVAALLHDAEKEVQRMSHPDPYRPSMFPDGTKWERNMPPPMFTQEQKAEALKAFKDGH</sequence>
<feature type="region of interest" description="Disordered" evidence="16">
    <location>
        <begin position="77"/>
        <end position="102"/>
    </location>
</feature>
<evidence type="ECO:0000256" key="15">
    <source>
        <dbReference type="ARBA" id="ARBA00032528"/>
    </source>
</evidence>
<gene>
    <name evidence="18" type="ORF">BQ2448_4872</name>
</gene>
<evidence type="ECO:0000256" key="1">
    <source>
        <dbReference type="ARBA" id="ARBA00002920"/>
    </source>
</evidence>
<accession>A0A238FLV5</accession>
<evidence type="ECO:0000256" key="6">
    <source>
        <dbReference type="ARBA" id="ARBA00022448"/>
    </source>
</evidence>
<keyword evidence="7" id="KW-0597">Phosphoprotein</keyword>
<keyword evidence="13" id="KW-0472">Membrane</keyword>
<evidence type="ECO:0000256" key="5">
    <source>
        <dbReference type="ARBA" id="ARBA00018684"/>
    </source>
</evidence>
<organism evidence="18 19">
    <name type="scientific">Microbotryum intermedium</name>
    <dbReference type="NCBI Taxonomy" id="269621"/>
    <lineage>
        <taxon>Eukaryota</taxon>
        <taxon>Fungi</taxon>
        <taxon>Dikarya</taxon>
        <taxon>Basidiomycota</taxon>
        <taxon>Pucciniomycotina</taxon>
        <taxon>Microbotryomycetes</taxon>
        <taxon>Microbotryales</taxon>
        <taxon>Microbotryaceae</taxon>
        <taxon>Microbotryum</taxon>
    </lineage>
</organism>
<keyword evidence="6" id="KW-0813">Transport</keyword>
<evidence type="ECO:0000259" key="17">
    <source>
        <dbReference type="Pfam" id="PF05347"/>
    </source>
</evidence>
<evidence type="ECO:0000256" key="14">
    <source>
        <dbReference type="ARBA" id="ARBA00030192"/>
    </source>
</evidence>
<evidence type="ECO:0000256" key="4">
    <source>
        <dbReference type="ARBA" id="ARBA00011790"/>
    </source>
</evidence>
<dbReference type="OrthoDB" id="13598at2759"/>
<evidence type="ECO:0000256" key="3">
    <source>
        <dbReference type="ARBA" id="ARBA00009508"/>
    </source>
</evidence>
<dbReference type="InterPro" id="IPR008011">
    <property type="entry name" value="Complex1_LYR_dom"/>
</dbReference>
<keyword evidence="10" id="KW-0249">Electron transport</keyword>
<evidence type="ECO:0000256" key="8">
    <source>
        <dbReference type="ARBA" id="ARBA00022660"/>
    </source>
</evidence>
<dbReference type="AlphaFoldDB" id="A0A238FLV5"/>
<comment type="subunit">
    <text evidence="4">Mammalian complex I is composed of 45 different subunits.</text>
</comment>
<evidence type="ECO:0000256" key="13">
    <source>
        <dbReference type="ARBA" id="ARBA00023136"/>
    </source>
</evidence>
<keyword evidence="12" id="KW-0496">Mitochondrion</keyword>
<comment type="similarity">
    <text evidence="3">Belongs to the complex I LYR family.</text>
</comment>
<dbReference type="STRING" id="269621.A0A238FLV5"/>
<comment type="function">
    <text evidence="1">Accessory subunit of the mitochondrial membrane respiratory chain NADH dehydrogenase (Complex I), that is believed to be not involved in catalysis. Complex I functions in the transfer of electrons from NADH to the respiratory chain. The immediate electron acceptor for the enzyme is believed to be ubiquinone.</text>
</comment>
<dbReference type="Pfam" id="PF05347">
    <property type="entry name" value="Complex1_LYR"/>
    <property type="match status" value="1"/>
</dbReference>
<dbReference type="PANTHER" id="PTHR12868">
    <property type="entry name" value="NADH-UBIQUINONE OXIDOREDUCTASE B22 SUBUNIT"/>
    <property type="match status" value="1"/>
</dbReference>
<keyword evidence="11" id="KW-0007">Acetylation</keyword>
<evidence type="ECO:0000256" key="10">
    <source>
        <dbReference type="ARBA" id="ARBA00022982"/>
    </source>
</evidence>
<evidence type="ECO:0000256" key="7">
    <source>
        <dbReference type="ARBA" id="ARBA00022553"/>
    </source>
</evidence>